<dbReference type="InterPro" id="IPR028307">
    <property type="entry name" value="Lin-54_fam"/>
</dbReference>
<feature type="region of interest" description="Disordered" evidence="4">
    <location>
        <begin position="640"/>
        <end position="687"/>
    </location>
</feature>
<feature type="compositionally biased region" description="Low complexity" evidence="4">
    <location>
        <begin position="115"/>
        <end position="139"/>
    </location>
</feature>
<dbReference type="InterPro" id="IPR005172">
    <property type="entry name" value="CRC"/>
</dbReference>
<reference evidence="6 7" key="1">
    <citation type="journal article" date="2023" name="BMC Biotechnol.">
        <title>Vitis rotundifolia cv Carlos genome sequencing.</title>
        <authorList>
            <person name="Huff M."/>
            <person name="Hulse-Kemp A."/>
            <person name="Scheffler B."/>
            <person name="Youngblood R."/>
            <person name="Simpson S."/>
            <person name="Babiker E."/>
            <person name="Staton M."/>
        </authorList>
    </citation>
    <scope>NUCLEOTIDE SEQUENCE [LARGE SCALE GENOMIC DNA]</scope>
    <source>
        <tissue evidence="6">Leaf</tissue>
    </source>
</reference>
<evidence type="ECO:0000256" key="1">
    <source>
        <dbReference type="ARBA" id="ARBA00004123"/>
    </source>
</evidence>
<dbReference type="GO" id="GO:0005634">
    <property type="term" value="C:nucleus"/>
    <property type="evidence" value="ECO:0007669"/>
    <property type="project" value="UniProtKB-SubCell"/>
</dbReference>
<gene>
    <name evidence="6" type="ORF">PVL29_004194</name>
</gene>
<evidence type="ECO:0000313" key="7">
    <source>
        <dbReference type="Proteomes" id="UP001168098"/>
    </source>
</evidence>
<feature type="region of interest" description="Disordered" evidence="4">
    <location>
        <begin position="115"/>
        <end position="190"/>
    </location>
</feature>
<sequence length="687" mass="75386">MSAVRSSSSSSHRQKSQKFNFKSSRGRRGEKKPRLYVSPFVSDPVQIAGVDSDHPATASDELFQFRSRAAARATRLHRFFILRANEASDFPAKRQLDFTAMCRASANVILPEHPQLPLQTQPQRSQSQSQWQLQSQSPPQLLPPQPRPQLVPVVPRITNPSRTTLQAVKQESPRSLPRSNSEVKDGTPKKKKHCNCKNSRCLKLYCECFASGVYCNNCHCTNCQNNVVNEAARKEAVGATLDRNPNAFRPKIANSSHGSHDGGEEAGEVPLVGKHNKGCHCKKSGCLKKYCECFQANILCSENCKCVDCKNFEGSEERRALFHDNGNYMAYIQQAANAAISGAIGSSGYGTAVASKKRKQQEVSFCTTANNQLNHRNTQFQQDNRLRASAVSPSPSISVTHTNNAAVLGSSKFTYRSPLADILQPQDVKDLCSLLVVVSQEAGKTLTEAERDHNETSIISSTQEREHLQTDDVQKPLPDACLSENQVERVQTDELDQADVQNGRLMSPGTLALMCDEQDSIFMARGSPDGVVGSSQIPTVKSSHGQACTEVYVEQERLVLTKFWDFLNRLITCGSIKETMCSPLAKSETGNQQEPLEDDATKVRTGKGNHTEPNGNSIVKPSFAATTQMSQTIAAAKGNGIAKQKPPFPATTRISQTIPAVHSNGTAKPPPSTNQMSEDNQYSHLWT</sequence>
<feature type="compositionally biased region" description="Low complexity" evidence="4">
    <location>
        <begin position="1"/>
        <end position="11"/>
    </location>
</feature>
<dbReference type="Pfam" id="PF03638">
    <property type="entry name" value="TCR"/>
    <property type="match status" value="2"/>
</dbReference>
<feature type="region of interest" description="Disordered" evidence="4">
    <location>
        <begin position="447"/>
        <end position="470"/>
    </location>
</feature>
<dbReference type="PANTHER" id="PTHR12446">
    <property type="entry name" value="TESMIN/TSO1-RELATED"/>
    <property type="match status" value="1"/>
</dbReference>
<comment type="similarity">
    <text evidence="2">Belongs to the lin-54 family.</text>
</comment>
<dbReference type="PANTHER" id="PTHR12446:SF49">
    <property type="entry name" value="CRC DOMAIN-CONTAINING PROTEIN"/>
    <property type="match status" value="1"/>
</dbReference>
<keyword evidence="7" id="KW-1185">Reference proteome</keyword>
<evidence type="ECO:0000256" key="4">
    <source>
        <dbReference type="SAM" id="MobiDB-lite"/>
    </source>
</evidence>
<dbReference type="GO" id="GO:0006355">
    <property type="term" value="P:regulation of DNA-templated transcription"/>
    <property type="evidence" value="ECO:0007669"/>
    <property type="project" value="TreeGrafter"/>
</dbReference>
<dbReference type="InterPro" id="IPR033467">
    <property type="entry name" value="Tesmin/TSO1-like_CXC"/>
</dbReference>
<organism evidence="6 7">
    <name type="scientific">Vitis rotundifolia</name>
    <name type="common">Muscadine grape</name>
    <dbReference type="NCBI Taxonomy" id="103349"/>
    <lineage>
        <taxon>Eukaryota</taxon>
        <taxon>Viridiplantae</taxon>
        <taxon>Streptophyta</taxon>
        <taxon>Embryophyta</taxon>
        <taxon>Tracheophyta</taxon>
        <taxon>Spermatophyta</taxon>
        <taxon>Magnoliopsida</taxon>
        <taxon>eudicotyledons</taxon>
        <taxon>Gunneridae</taxon>
        <taxon>Pentapetalae</taxon>
        <taxon>rosids</taxon>
        <taxon>Vitales</taxon>
        <taxon>Vitaceae</taxon>
        <taxon>Viteae</taxon>
        <taxon>Vitis</taxon>
    </lineage>
</organism>
<protein>
    <recommendedName>
        <fullName evidence="5">CRC domain-containing protein</fullName>
    </recommendedName>
</protein>
<accession>A0AA39DY54</accession>
<proteinExistence type="inferred from homology"/>
<dbReference type="AlphaFoldDB" id="A0AA39DY54"/>
<comment type="subcellular location">
    <subcellularLocation>
        <location evidence="1">Nucleus</location>
    </subcellularLocation>
</comment>
<evidence type="ECO:0000256" key="2">
    <source>
        <dbReference type="ARBA" id="ARBA00007267"/>
    </source>
</evidence>
<keyword evidence="3" id="KW-0539">Nucleus</keyword>
<comment type="caution">
    <text evidence="6">The sequence shown here is derived from an EMBL/GenBank/DDBJ whole genome shotgun (WGS) entry which is preliminary data.</text>
</comment>
<dbReference type="EMBL" id="JARBHA010000004">
    <property type="protein sequence ID" value="KAJ9702341.1"/>
    <property type="molecule type" value="Genomic_DNA"/>
</dbReference>
<feature type="region of interest" description="Disordered" evidence="4">
    <location>
        <begin position="1"/>
        <end position="35"/>
    </location>
</feature>
<dbReference type="Proteomes" id="UP001168098">
    <property type="component" value="Unassembled WGS sequence"/>
</dbReference>
<name>A0AA39DY54_VITRO</name>
<dbReference type="PROSITE" id="PS51634">
    <property type="entry name" value="CRC"/>
    <property type="match status" value="1"/>
</dbReference>
<feature type="compositionally biased region" description="Pro residues" evidence="4">
    <location>
        <begin position="140"/>
        <end position="149"/>
    </location>
</feature>
<feature type="compositionally biased region" description="Polar residues" evidence="4">
    <location>
        <begin position="673"/>
        <end position="687"/>
    </location>
</feature>
<feature type="compositionally biased region" description="Polar residues" evidence="4">
    <location>
        <begin position="652"/>
        <end position="666"/>
    </location>
</feature>
<evidence type="ECO:0000313" key="6">
    <source>
        <dbReference type="EMBL" id="KAJ9702341.1"/>
    </source>
</evidence>
<feature type="compositionally biased region" description="Polar residues" evidence="4">
    <location>
        <begin position="158"/>
        <end position="169"/>
    </location>
</feature>
<dbReference type="SMART" id="SM01114">
    <property type="entry name" value="CXC"/>
    <property type="match status" value="2"/>
</dbReference>
<feature type="domain" description="CRC" evidence="5">
    <location>
        <begin position="190"/>
        <end position="314"/>
    </location>
</feature>
<evidence type="ECO:0000259" key="5">
    <source>
        <dbReference type="PROSITE" id="PS51634"/>
    </source>
</evidence>
<evidence type="ECO:0000256" key="3">
    <source>
        <dbReference type="ARBA" id="ARBA00023242"/>
    </source>
</evidence>
<feature type="region of interest" description="Disordered" evidence="4">
    <location>
        <begin position="585"/>
        <end position="619"/>
    </location>
</feature>